<evidence type="ECO:0000256" key="8">
    <source>
        <dbReference type="ARBA" id="ARBA00023136"/>
    </source>
</evidence>
<dbReference type="GO" id="GO:0015627">
    <property type="term" value="C:type II protein secretion system complex"/>
    <property type="evidence" value="ECO:0007669"/>
    <property type="project" value="InterPro"/>
</dbReference>
<dbReference type="Proteomes" id="UP000268033">
    <property type="component" value="Unassembled WGS sequence"/>
</dbReference>
<dbReference type="GO" id="GO:0005886">
    <property type="term" value="C:plasma membrane"/>
    <property type="evidence" value="ECO:0007669"/>
    <property type="project" value="UniProtKB-SubCell"/>
</dbReference>
<reference evidence="14 15" key="1">
    <citation type="submission" date="2018-11" db="EMBL/GenBank/DDBJ databases">
        <title>Genomic Encyclopedia of Type Strains, Phase IV (KMG-IV): sequencing the most valuable type-strain genomes for metagenomic binning, comparative biology and taxonomic classification.</title>
        <authorList>
            <person name="Goeker M."/>
        </authorList>
    </citation>
    <scope>NUCLEOTIDE SEQUENCE [LARGE SCALE GENOMIC DNA]</scope>
    <source>
        <strain evidence="14 15">DSM 21945</strain>
    </source>
</reference>
<dbReference type="InterPro" id="IPR022346">
    <property type="entry name" value="T2SS_GspH"/>
</dbReference>
<keyword evidence="15" id="KW-1185">Reference proteome</keyword>
<dbReference type="Pfam" id="PF07963">
    <property type="entry name" value="N_methyl"/>
    <property type="match status" value="1"/>
</dbReference>
<keyword evidence="4" id="KW-0488">Methylation</keyword>
<dbReference type="SUPFAM" id="SSF54523">
    <property type="entry name" value="Pili subunits"/>
    <property type="match status" value="1"/>
</dbReference>
<evidence type="ECO:0000256" key="4">
    <source>
        <dbReference type="ARBA" id="ARBA00022481"/>
    </source>
</evidence>
<name>A0A3N1P412_9GAMM</name>
<dbReference type="EMBL" id="RJUL01000010">
    <property type="protein sequence ID" value="ROQ22368.1"/>
    <property type="molecule type" value="Genomic_DNA"/>
</dbReference>
<gene>
    <name evidence="14" type="ORF">EDC28_1107</name>
</gene>
<protein>
    <recommendedName>
        <fullName evidence="2">Type II secretion system protein H</fullName>
    </recommendedName>
    <alternativeName>
        <fullName evidence="10">General secretion pathway protein H</fullName>
    </alternativeName>
</protein>
<feature type="region of interest" description="Disordered" evidence="11">
    <location>
        <begin position="157"/>
        <end position="177"/>
    </location>
</feature>
<evidence type="ECO:0000256" key="3">
    <source>
        <dbReference type="ARBA" id="ARBA00022475"/>
    </source>
</evidence>
<dbReference type="NCBIfam" id="TIGR02532">
    <property type="entry name" value="IV_pilin_GFxxxE"/>
    <property type="match status" value="1"/>
</dbReference>
<keyword evidence="3" id="KW-1003">Cell membrane</keyword>
<evidence type="ECO:0000256" key="11">
    <source>
        <dbReference type="SAM" id="MobiDB-lite"/>
    </source>
</evidence>
<evidence type="ECO:0000313" key="14">
    <source>
        <dbReference type="EMBL" id="ROQ22368.1"/>
    </source>
</evidence>
<evidence type="ECO:0000256" key="1">
    <source>
        <dbReference type="ARBA" id="ARBA00004377"/>
    </source>
</evidence>
<evidence type="ECO:0000256" key="5">
    <source>
        <dbReference type="ARBA" id="ARBA00022519"/>
    </source>
</evidence>
<keyword evidence="8 12" id="KW-0472">Membrane</keyword>
<dbReference type="AlphaFoldDB" id="A0A3N1P412"/>
<dbReference type="RefSeq" id="WP_083445945.1">
    <property type="nucleotide sequence ID" value="NZ_JBLXAC010000009.1"/>
</dbReference>
<comment type="subcellular location">
    <subcellularLocation>
        <location evidence="1">Cell inner membrane</location>
        <topology evidence="1">Single-pass membrane protein</topology>
    </subcellularLocation>
</comment>
<proteinExistence type="inferred from homology"/>
<feature type="transmembrane region" description="Helical" evidence="12">
    <location>
        <begin position="6"/>
        <end position="26"/>
    </location>
</feature>
<evidence type="ECO:0000256" key="6">
    <source>
        <dbReference type="ARBA" id="ARBA00022692"/>
    </source>
</evidence>
<dbReference type="InterPro" id="IPR012902">
    <property type="entry name" value="N_methyl_site"/>
</dbReference>
<comment type="similarity">
    <text evidence="9">Belongs to the GSP H family.</text>
</comment>
<dbReference type="GO" id="GO:0015628">
    <property type="term" value="P:protein secretion by the type II secretion system"/>
    <property type="evidence" value="ECO:0007669"/>
    <property type="project" value="InterPro"/>
</dbReference>
<feature type="domain" description="General secretion pathway GspH" evidence="13">
    <location>
        <begin position="42"/>
        <end position="152"/>
    </location>
</feature>
<dbReference type="PROSITE" id="PS00409">
    <property type="entry name" value="PROKAR_NTER_METHYL"/>
    <property type="match status" value="1"/>
</dbReference>
<dbReference type="STRING" id="584787.GCA_001247655_00913"/>
<evidence type="ECO:0000259" key="13">
    <source>
        <dbReference type="Pfam" id="PF12019"/>
    </source>
</evidence>
<organism evidence="14 15">
    <name type="scientific">Gallaecimonas pentaromativorans</name>
    <dbReference type="NCBI Taxonomy" id="584787"/>
    <lineage>
        <taxon>Bacteria</taxon>
        <taxon>Pseudomonadati</taxon>
        <taxon>Pseudomonadota</taxon>
        <taxon>Gammaproteobacteria</taxon>
        <taxon>Enterobacterales</taxon>
        <taxon>Gallaecimonadaceae</taxon>
        <taxon>Gallaecimonas</taxon>
    </lineage>
</organism>
<dbReference type="OrthoDB" id="6315619at2"/>
<evidence type="ECO:0000256" key="9">
    <source>
        <dbReference type="ARBA" id="ARBA00025772"/>
    </source>
</evidence>
<evidence type="ECO:0000256" key="12">
    <source>
        <dbReference type="SAM" id="Phobius"/>
    </source>
</evidence>
<evidence type="ECO:0000256" key="10">
    <source>
        <dbReference type="ARBA" id="ARBA00030775"/>
    </source>
</evidence>
<evidence type="ECO:0000313" key="15">
    <source>
        <dbReference type="Proteomes" id="UP000268033"/>
    </source>
</evidence>
<evidence type="ECO:0000256" key="2">
    <source>
        <dbReference type="ARBA" id="ARBA00021549"/>
    </source>
</evidence>
<keyword evidence="6 12" id="KW-0812">Transmembrane</keyword>
<dbReference type="Pfam" id="PF12019">
    <property type="entry name" value="GspH"/>
    <property type="match status" value="1"/>
</dbReference>
<evidence type="ECO:0000256" key="7">
    <source>
        <dbReference type="ARBA" id="ARBA00022989"/>
    </source>
</evidence>
<keyword evidence="5" id="KW-0997">Cell inner membrane</keyword>
<accession>A0A3N1P412</accession>
<comment type="caution">
    <text evidence="14">The sequence shown here is derived from an EMBL/GenBank/DDBJ whole genome shotgun (WGS) entry which is preliminary data.</text>
</comment>
<dbReference type="Gene3D" id="3.55.40.10">
    <property type="entry name" value="minor pseudopilin epsh domain"/>
    <property type="match status" value="1"/>
</dbReference>
<sequence>MRERGFTLVELMVTLVVAGILVTISYPSLSRFFRDNQLGSDASQLQSMLVTARHHALNYQMPVIVCPLVNGACSNNWSGELSAFVDSDGNGSKGNDEEVLLTLEAVSYQRVYAQTSIRFGADGMLTTNAGTIRICEGDDSGLYNGVIVTKTGRSRVAEDDDHNGKRDDLNGNPISCT</sequence>
<keyword evidence="7 12" id="KW-1133">Transmembrane helix</keyword>
<dbReference type="InterPro" id="IPR045584">
    <property type="entry name" value="Pilin-like"/>
</dbReference>